<evidence type="ECO:0000256" key="6">
    <source>
        <dbReference type="ARBA" id="ARBA00023014"/>
    </source>
</evidence>
<evidence type="ECO:0000256" key="4">
    <source>
        <dbReference type="ARBA" id="ARBA00022982"/>
    </source>
</evidence>
<comment type="caution">
    <text evidence="10">The sequence shown here is derived from an EMBL/GenBank/DDBJ whole genome shotgun (WGS) entry which is preliminary data.</text>
</comment>
<dbReference type="AlphaFoldDB" id="A0A4Y8MH01"/>
<evidence type="ECO:0000256" key="8">
    <source>
        <dbReference type="SAM" id="SignalP"/>
    </source>
</evidence>
<keyword evidence="1 7" id="KW-0813">Transport</keyword>
<dbReference type="GO" id="GO:0046872">
    <property type="term" value="F:metal ion binding"/>
    <property type="evidence" value="ECO:0007669"/>
    <property type="project" value="UniProtKB-KW"/>
</dbReference>
<comment type="similarity">
    <text evidence="7">Belongs to the high-potential iron-sulfur protein (HiPIP) family.</text>
</comment>
<dbReference type="Gene3D" id="4.10.490.10">
    <property type="entry name" value="High potential iron-sulphur protein"/>
    <property type="match status" value="1"/>
</dbReference>
<evidence type="ECO:0000256" key="7">
    <source>
        <dbReference type="RuleBase" id="RU000620"/>
    </source>
</evidence>
<dbReference type="GO" id="GO:0019646">
    <property type="term" value="P:aerobic electron transport chain"/>
    <property type="evidence" value="ECO:0007669"/>
    <property type="project" value="InterPro"/>
</dbReference>
<dbReference type="InterPro" id="IPR036369">
    <property type="entry name" value="HIPIP_sf"/>
</dbReference>
<keyword evidence="2 7" id="KW-0004">4Fe-4S</keyword>
<dbReference type="GO" id="GO:0051539">
    <property type="term" value="F:4 iron, 4 sulfur cluster binding"/>
    <property type="evidence" value="ECO:0007669"/>
    <property type="project" value="UniProtKB-KW"/>
</dbReference>
<evidence type="ECO:0000256" key="5">
    <source>
        <dbReference type="ARBA" id="ARBA00023004"/>
    </source>
</evidence>
<evidence type="ECO:0000256" key="1">
    <source>
        <dbReference type="ARBA" id="ARBA00022448"/>
    </source>
</evidence>
<gene>
    <name evidence="10" type="ORF">E2553_44535</name>
</gene>
<dbReference type="Pfam" id="PF01355">
    <property type="entry name" value="HIPIP"/>
    <property type="match status" value="1"/>
</dbReference>
<sequence length="103" mass="10662">METPRRTFLIGTIGFASGLAMSRFAFADAASVSEADPMAGALGYKANAAKVDKTKYSRYVVGQACGNCALFQGTSNSTSAPCSVFAGKQVAANGWCSAYSKRA</sequence>
<keyword evidence="4 7" id="KW-0249">Electron transport</keyword>
<evidence type="ECO:0000313" key="11">
    <source>
        <dbReference type="Proteomes" id="UP000297385"/>
    </source>
</evidence>
<feature type="chain" id="PRO_5021220378" description="High-potential iron-sulfur protein" evidence="8">
    <location>
        <begin position="28"/>
        <end position="103"/>
    </location>
</feature>
<dbReference type="RefSeq" id="WP_121311199.1">
    <property type="nucleotide sequence ID" value="NZ_SNVI01000008.1"/>
</dbReference>
<keyword evidence="5 7" id="KW-0408">Iron</keyword>
<proteinExistence type="inferred from homology"/>
<dbReference type="PROSITE" id="PS51373">
    <property type="entry name" value="HIPIP"/>
    <property type="match status" value="1"/>
</dbReference>
<comment type="subunit">
    <text evidence="7">Homodimer.</text>
</comment>
<feature type="domain" description="High potential iron-sulfur proteins family profile" evidence="9">
    <location>
        <begin position="26"/>
        <end position="103"/>
    </location>
</feature>
<keyword evidence="3 7" id="KW-0479">Metal-binding</keyword>
<organism evidence="10 11">
    <name type="scientific">Paraburkholderia dipogonis</name>
    <dbReference type="NCBI Taxonomy" id="1211383"/>
    <lineage>
        <taxon>Bacteria</taxon>
        <taxon>Pseudomonadati</taxon>
        <taxon>Pseudomonadota</taxon>
        <taxon>Betaproteobacteria</taxon>
        <taxon>Burkholderiales</taxon>
        <taxon>Burkholderiaceae</taxon>
        <taxon>Paraburkholderia</taxon>
    </lineage>
</organism>
<name>A0A4Y8MH01_9BURK</name>
<dbReference type="InterPro" id="IPR000170">
    <property type="entry name" value="High_potential_FeS_prot"/>
</dbReference>
<reference evidence="10 11" key="1">
    <citation type="submission" date="2019-03" db="EMBL/GenBank/DDBJ databases">
        <title>Complete Genome Sequence of Paraburkholderia dipogonis ICMP 19430T, a Nitrogen-fixing Symbiont of the South African Invasive Legume Dipogon lignosus in New Zealand.</title>
        <authorList>
            <person name="De Meyer S.E."/>
        </authorList>
    </citation>
    <scope>NUCLEOTIDE SEQUENCE [LARGE SCALE GENOMIC DNA]</scope>
    <source>
        <strain evidence="10 11">ICMP 19430</strain>
    </source>
</reference>
<keyword evidence="8" id="KW-0732">Signal</keyword>
<evidence type="ECO:0000313" key="10">
    <source>
        <dbReference type="EMBL" id="TFE36732.1"/>
    </source>
</evidence>
<accession>A0A4Y8MH01</accession>
<dbReference type="Proteomes" id="UP000297385">
    <property type="component" value="Unassembled WGS sequence"/>
</dbReference>
<dbReference type="EMBL" id="SNVI01000008">
    <property type="protein sequence ID" value="TFE36732.1"/>
    <property type="molecule type" value="Genomic_DNA"/>
</dbReference>
<protein>
    <recommendedName>
        <fullName evidence="7">High-potential iron-sulfur protein</fullName>
        <shortName evidence="7">HiPIP</shortName>
    </recommendedName>
</protein>
<feature type="signal peptide" evidence="8">
    <location>
        <begin position="1"/>
        <end position="27"/>
    </location>
</feature>
<keyword evidence="6 7" id="KW-0411">Iron-sulfur</keyword>
<evidence type="ECO:0000256" key="2">
    <source>
        <dbReference type="ARBA" id="ARBA00022485"/>
    </source>
</evidence>
<dbReference type="GO" id="GO:0009055">
    <property type="term" value="F:electron transfer activity"/>
    <property type="evidence" value="ECO:0007669"/>
    <property type="project" value="InterPro"/>
</dbReference>
<dbReference type="SUPFAM" id="SSF57652">
    <property type="entry name" value="HIPIP (high potential iron protein)"/>
    <property type="match status" value="1"/>
</dbReference>
<evidence type="ECO:0000259" key="9">
    <source>
        <dbReference type="PROSITE" id="PS51373"/>
    </source>
</evidence>
<comment type="function">
    <text evidence="7">Specific class of high-redox-potential 4Fe-4S ferredoxins. Functions in anaerobic electron transport in most purple and in some other photosynthetic bacteria and in at least one genus (Paracoccus) of halophilic, denitrifying bacteria.</text>
</comment>
<evidence type="ECO:0000256" key="3">
    <source>
        <dbReference type="ARBA" id="ARBA00022723"/>
    </source>
</evidence>